<proteinExistence type="predicted"/>
<dbReference type="PANTHER" id="PTHR43865:SF1">
    <property type="entry name" value="RUBRERYTHRIN-RELATED"/>
    <property type="match status" value="1"/>
</dbReference>
<dbReference type="InterPro" id="IPR003251">
    <property type="entry name" value="Rr_diiron-bd_dom"/>
</dbReference>
<feature type="domain" description="Ferritin-like diiron" evidence="7">
    <location>
        <begin position="2"/>
        <end position="151"/>
    </location>
</feature>
<keyword evidence="2" id="KW-0813">Transport</keyword>
<dbReference type="InterPro" id="IPR048574">
    <property type="entry name" value="RUBY_RBDX"/>
</dbReference>
<dbReference type="Gene3D" id="2.20.28.10">
    <property type="match status" value="1"/>
</dbReference>
<dbReference type="HOGENOM" id="CLU_095256_0_1_0"/>
<dbReference type="GeneID" id="87108113"/>
<dbReference type="Proteomes" id="UP000002881">
    <property type="component" value="Chromosome"/>
</dbReference>
<dbReference type="Pfam" id="PF21349">
    <property type="entry name" value="RUBY_RBDX"/>
    <property type="match status" value="1"/>
</dbReference>
<dbReference type="RefSeq" id="WP_014731759.1">
    <property type="nucleotide sequence ID" value="NC_017934.1"/>
</dbReference>
<dbReference type="FunFam" id="2.20.28.10:FF:000018">
    <property type="entry name" value="Rubrerythrin"/>
    <property type="match status" value="1"/>
</dbReference>
<dbReference type="InterPro" id="IPR024934">
    <property type="entry name" value="Rubredoxin-like_dom"/>
</dbReference>
<dbReference type="InterPro" id="IPR012347">
    <property type="entry name" value="Ferritin-like"/>
</dbReference>
<comment type="cofactor">
    <cofactor evidence="1">
        <name>Fe(3+)</name>
        <dbReference type="ChEBI" id="CHEBI:29034"/>
    </cofactor>
</comment>
<dbReference type="SUPFAM" id="SSF57802">
    <property type="entry name" value="Rubredoxin-like"/>
    <property type="match status" value="1"/>
</dbReference>
<dbReference type="NCBIfam" id="NF045767">
    <property type="entry name" value="RuberyRbr"/>
    <property type="match status" value="1"/>
</dbReference>
<evidence type="ECO:0000313" key="8">
    <source>
        <dbReference type="EMBL" id="AFK08017.1"/>
    </source>
</evidence>
<feature type="domain" description="Rubredoxin-like" evidence="6">
    <location>
        <begin position="158"/>
        <end position="192"/>
    </location>
</feature>
<dbReference type="CDD" id="cd00729">
    <property type="entry name" value="rubredoxin_SM"/>
    <property type="match status" value="1"/>
</dbReference>
<evidence type="ECO:0000256" key="4">
    <source>
        <dbReference type="ARBA" id="ARBA00022982"/>
    </source>
</evidence>
<gene>
    <name evidence="8" type="ORF">Theba_2399</name>
</gene>
<dbReference type="PROSITE" id="PS50903">
    <property type="entry name" value="RUBREDOXIN_LIKE"/>
    <property type="match status" value="1"/>
</dbReference>
<dbReference type="GO" id="GO:0016491">
    <property type="term" value="F:oxidoreductase activity"/>
    <property type="evidence" value="ECO:0007669"/>
    <property type="project" value="InterPro"/>
</dbReference>
<dbReference type="InterPro" id="IPR009040">
    <property type="entry name" value="Ferritin-like_diiron"/>
</dbReference>
<protein>
    <submittedName>
        <fullName evidence="8">Rubrerythrin</fullName>
    </submittedName>
</protein>
<accession>I2F7W4</accession>
<evidence type="ECO:0000256" key="1">
    <source>
        <dbReference type="ARBA" id="ARBA00001965"/>
    </source>
</evidence>
<dbReference type="KEGG" id="mpg:Theba_2399"/>
<evidence type="ECO:0000256" key="2">
    <source>
        <dbReference type="ARBA" id="ARBA00022448"/>
    </source>
</evidence>
<dbReference type="PANTHER" id="PTHR43865">
    <property type="entry name" value="RUBRERYTHRIN-RELATED"/>
    <property type="match status" value="1"/>
</dbReference>
<evidence type="ECO:0000256" key="5">
    <source>
        <dbReference type="ARBA" id="ARBA00023004"/>
    </source>
</evidence>
<dbReference type="InterPro" id="IPR009078">
    <property type="entry name" value="Ferritin-like_SF"/>
</dbReference>
<name>I2F7W4_9BACT</name>
<keyword evidence="5" id="KW-0408">Iron</keyword>
<keyword evidence="3" id="KW-0479">Metal-binding</keyword>
<dbReference type="AlphaFoldDB" id="I2F7W4"/>
<keyword evidence="9" id="KW-1185">Reference proteome</keyword>
<dbReference type="CDD" id="cd01041">
    <property type="entry name" value="Rubrerythrin"/>
    <property type="match status" value="1"/>
</dbReference>
<evidence type="ECO:0000259" key="7">
    <source>
        <dbReference type="PROSITE" id="PS50905"/>
    </source>
</evidence>
<dbReference type="EMBL" id="CP003532">
    <property type="protein sequence ID" value="AFK08017.1"/>
    <property type="molecule type" value="Genomic_DNA"/>
</dbReference>
<dbReference type="GO" id="GO:0005506">
    <property type="term" value="F:iron ion binding"/>
    <property type="evidence" value="ECO:0007669"/>
    <property type="project" value="InterPro"/>
</dbReference>
<dbReference type="Pfam" id="PF02915">
    <property type="entry name" value="Rubrerythrin"/>
    <property type="match status" value="1"/>
</dbReference>
<evidence type="ECO:0000256" key="3">
    <source>
        <dbReference type="ARBA" id="ARBA00022723"/>
    </source>
</evidence>
<dbReference type="PROSITE" id="PS50905">
    <property type="entry name" value="FERRITIN_LIKE"/>
    <property type="match status" value="1"/>
</dbReference>
<evidence type="ECO:0000259" key="6">
    <source>
        <dbReference type="PROSITE" id="PS50903"/>
    </source>
</evidence>
<dbReference type="STRING" id="660470.Theba_2399"/>
<dbReference type="Gene3D" id="1.20.1260.10">
    <property type="match status" value="1"/>
</dbReference>
<dbReference type="eggNOG" id="COG1592">
    <property type="taxonomic scope" value="Bacteria"/>
</dbReference>
<organism evidence="8 9">
    <name type="scientific">Mesotoga prima MesG1.Ag.4.2</name>
    <dbReference type="NCBI Taxonomy" id="660470"/>
    <lineage>
        <taxon>Bacteria</taxon>
        <taxon>Thermotogati</taxon>
        <taxon>Thermotogota</taxon>
        <taxon>Thermotogae</taxon>
        <taxon>Kosmotogales</taxon>
        <taxon>Kosmotogaceae</taxon>
        <taxon>Mesotoga</taxon>
    </lineage>
</organism>
<reference evidence="8 9" key="1">
    <citation type="journal article" date="2012" name="Genome Biol. Evol.">
        <title>Genome Sequence of the Mesophilic Thermotogales Bacterium Mesotoga prima MesG1.Ag.4.2 Reveals the Largest Thermotogales Genome To Date.</title>
        <authorList>
            <person name="Zhaxybayeva O."/>
            <person name="Swithers K.S."/>
            <person name="Foght J."/>
            <person name="Green A.G."/>
            <person name="Bruce D."/>
            <person name="Detter C."/>
            <person name="Han S."/>
            <person name="Teshima H."/>
            <person name="Han J."/>
            <person name="Woyke T."/>
            <person name="Pitluck S."/>
            <person name="Nolan M."/>
            <person name="Ivanova N."/>
            <person name="Pati A."/>
            <person name="Land M.L."/>
            <person name="Dlutek M."/>
            <person name="Doolittle W.F."/>
            <person name="Noll K.M."/>
            <person name="Nesbo C.L."/>
        </authorList>
    </citation>
    <scope>NUCLEOTIDE SEQUENCE [LARGE SCALE GENOMIC DNA]</scope>
    <source>
        <strain evidence="9">mesG1.Ag.4.2</strain>
    </source>
</reference>
<dbReference type="SUPFAM" id="SSF47240">
    <property type="entry name" value="Ferritin-like"/>
    <property type="match status" value="1"/>
</dbReference>
<sequence length="196" mass="22415">MNLKGSETVENLMKAFAGESQARNRYTFYASVAKKEGFEQISAIFKETADNEKEHAEVFFKHIIDGMKDELPVMVHVDADYPVDLRGTKENLKAAAAGENEEWTKLYPTFADVAEKEGFLDVANSFRQIAKVESRHEARYLKLLENVETGKVFKREEKVLWKCGNCGYILEAKEAPEQCPACKHPKAYFELFVENY</sequence>
<keyword evidence="4" id="KW-0249">Electron transport</keyword>
<dbReference type="InterPro" id="IPR052364">
    <property type="entry name" value="Rubrerythrin"/>
</dbReference>
<evidence type="ECO:0000313" key="9">
    <source>
        <dbReference type="Proteomes" id="UP000002881"/>
    </source>
</evidence>